<feature type="transmembrane region" description="Helical" evidence="6">
    <location>
        <begin position="29"/>
        <end position="46"/>
    </location>
</feature>
<accession>A0A1G2FLC2</accession>
<proteinExistence type="predicted"/>
<comment type="caution">
    <text evidence="9">The sequence shown here is derived from an EMBL/GenBank/DDBJ whole genome shotgun (WGS) entry which is preliminary data.</text>
</comment>
<keyword evidence="3 6" id="KW-0812">Transmembrane</keyword>
<dbReference type="Proteomes" id="UP000177247">
    <property type="component" value="Unassembled WGS sequence"/>
</dbReference>
<comment type="subcellular location">
    <subcellularLocation>
        <location evidence="1">Cell membrane</location>
        <topology evidence="1">Multi-pass membrane protein</topology>
    </subcellularLocation>
</comment>
<feature type="transmembrane region" description="Helical" evidence="6">
    <location>
        <begin position="6"/>
        <end position="24"/>
    </location>
</feature>
<feature type="domain" description="DUF4131" evidence="8">
    <location>
        <begin position="27"/>
        <end position="188"/>
    </location>
</feature>
<feature type="transmembrane region" description="Helical" evidence="6">
    <location>
        <begin position="474"/>
        <end position="494"/>
    </location>
</feature>
<dbReference type="InterPro" id="IPR052159">
    <property type="entry name" value="Competence_DNA_uptake"/>
</dbReference>
<feature type="transmembrane region" description="Helical" evidence="6">
    <location>
        <begin position="282"/>
        <end position="315"/>
    </location>
</feature>
<evidence type="ECO:0000256" key="1">
    <source>
        <dbReference type="ARBA" id="ARBA00004651"/>
    </source>
</evidence>
<evidence type="ECO:0000256" key="2">
    <source>
        <dbReference type="ARBA" id="ARBA00022475"/>
    </source>
</evidence>
<evidence type="ECO:0000256" key="4">
    <source>
        <dbReference type="ARBA" id="ARBA00022989"/>
    </source>
</evidence>
<evidence type="ECO:0000313" key="10">
    <source>
        <dbReference type="Proteomes" id="UP000177247"/>
    </source>
</evidence>
<evidence type="ECO:0008006" key="11">
    <source>
        <dbReference type="Google" id="ProtNLM"/>
    </source>
</evidence>
<sequence length="506" mass="57056">MTKSKIFLYLCLSFISGIFLDSLIKIPQLFWLGILISGLILISVWWPRTLYEQKTFARENDPQKVRGKKRNKKAVILGFCLIVLVGGVFRHNYSNIMARPAENNKEIIFKGIVIKEPEIRSDKINLTIKNKEIGKILIAAELYPQYEYGDELEIKGELKIPIIFEDFNYQEYLAKDGIYRVTYYPEIKLTSKNQGNIVYQSILRFKNKLRENIYQTLPSPQNAILGAIFLGDQQKVSGELKEKFNITGTQHIMAISGMNMVIIAEILLFLGLGFGLWRGQAFYFVLIFLFLYIIIVGAPASAIRAGIMSGLLLLAQKIGRLNSAHRAVIFAGVIMLAINPLLLKFDAGFQLSFMAVLGIIFLKPILDKRTETWPNPLGLKDVLTMTFAAQLGVLPLLIFNFGQLSLISPLANLLIVPFLPIIMLSGLVLSLVGLVWLSLAKIIAWPIWLLLTYIIKITDWLSLVPLAAYKFNKVSWLILVGYYLVLAIIVRRITSRGPTPIGGRTS</sequence>
<feature type="transmembrane region" description="Helical" evidence="6">
    <location>
        <begin position="413"/>
        <end position="440"/>
    </location>
</feature>
<evidence type="ECO:0000259" key="7">
    <source>
        <dbReference type="Pfam" id="PF03772"/>
    </source>
</evidence>
<evidence type="ECO:0000256" key="5">
    <source>
        <dbReference type="ARBA" id="ARBA00023136"/>
    </source>
</evidence>
<feature type="domain" description="ComEC/Rec2-related protein" evidence="7">
    <location>
        <begin position="229"/>
        <end position="492"/>
    </location>
</feature>
<feature type="transmembrane region" description="Helical" evidence="6">
    <location>
        <begin position="349"/>
        <end position="366"/>
    </location>
</feature>
<dbReference type="GO" id="GO:0005886">
    <property type="term" value="C:plasma membrane"/>
    <property type="evidence" value="ECO:0007669"/>
    <property type="project" value="UniProtKB-SubCell"/>
</dbReference>
<keyword evidence="4 6" id="KW-1133">Transmembrane helix</keyword>
<feature type="transmembrane region" description="Helical" evidence="6">
    <location>
        <begin position="447"/>
        <end position="468"/>
    </location>
</feature>
<dbReference type="InterPro" id="IPR004477">
    <property type="entry name" value="ComEC_N"/>
</dbReference>
<evidence type="ECO:0000256" key="3">
    <source>
        <dbReference type="ARBA" id="ARBA00022692"/>
    </source>
</evidence>
<evidence type="ECO:0000256" key="6">
    <source>
        <dbReference type="SAM" id="Phobius"/>
    </source>
</evidence>
<dbReference type="AlphaFoldDB" id="A0A1G2FLC2"/>
<dbReference type="Pfam" id="PF03772">
    <property type="entry name" value="Competence"/>
    <property type="match status" value="1"/>
</dbReference>
<dbReference type="PANTHER" id="PTHR30619:SF7">
    <property type="entry name" value="BETA-LACTAMASE DOMAIN PROTEIN"/>
    <property type="match status" value="1"/>
</dbReference>
<name>A0A1G2FLC2_9BACT</name>
<keyword evidence="2" id="KW-1003">Cell membrane</keyword>
<dbReference type="Pfam" id="PF13567">
    <property type="entry name" value="DUF4131"/>
    <property type="match status" value="1"/>
</dbReference>
<organism evidence="9 10">
    <name type="scientific">Candidatus Portnoybacteria bacterium RIFCSPHIGHO2_12_FULL_40_11</name>
    <dbReference type="NCBI Taxonomy" id="1801998"/>
    <lineage>
        <taxon>Bacteria</taxon>
        <taxon>Candidatus Portnoyibacteriota</taxon>
    </lineage>
</organism>
<keyword evidence="5 6" id="KW-0472">Membrane</keyword>
<dbReference type="InterPro" id="IPR025405">
    <property type="entry name" value="DUF4131"/>
</dbReference>
<feature type="transmembrane region" description="Helical" evidence="6">
    <location>
        <begin position="252"/>
        <end position="276"/>
    </location>
</feature>
<dbReference type="PANTHER" id="PTHR30619">
    <property type="entry name" value="DNA INTERNALIZATION/COMPETENCE PROTEIN COMEC/REC2"/>
    <property type="match status" value="1"/>
</dbReference>
<evidence type="ECO:0000259" key="8">
    <source>
        <dbReference type="Pfam" id="PF13567"/>
    </source>
</evidence>
<evidence type="ECO:0000313" key="9">
    <source>
        <dbReference type="EMBL" id="OGZ38627.1"/>
    </source>
</evidence>
<dbReference type="NCBIfam" id="TIGR00360">
    <property type="entry name" value="ComEC_N-term"/>
    <property type="match status" value="1"/>
</dbReference>
<dbReference type="EMBL" id="MHNC01000021">
    <property type="protein sequence ID" value="OGZ38627.1"/>
    <property type="molecule type" value="Genomic_DNA"/>
</dbReference>
<feature type="transmembrane region" description="Helical" evidence="6">
    <location>
        <begin position="327"/>
        <end position="343"/>
    </location>
</feature>
<protein>
    <recommendedName>
        <fullName evidence="11">ComEC/Rec2-related protein domain-containing protein</fullName>
    </recommendedName>
</protein>
<gene>
    <name evidence="9" type="ORF">A3E90_01170</name>
</gene>
<feature type="transmembrane region" description="Helical" evidence="6">
    <location>
        <begin position="387"/>
        <end position="407"/>
    </location>
</feature>
<reference evidence="9 10" key="1">
    <citation type="journal article" date="2016" name="Nat. Commun.">
        <title>Thousands of microbial genomes shed light on interconnected biogeochemical processes in an aquifer system.</title>
        <authorList>
            <person name="Anantharaman K."/>
            <person name="Brown C.T."/>
            <person name="Hug L.A."/>
            <person name="Sharon I."/>
            <person name="Castelle C.J."/>
            <person name="Probst A.J."/>
            <person name="Thomas B.C."/>
            <person name="Singh A."/>
            <person name="Wilkins M.J."/>
            <person name="Karaoz U."/>
            <person name="Brodie E.L."/>
            <person name="Williams K.H."/>
            <person name="Hubbard S.S."/>
            <person name="Banfield J.F."/>
        </authorList>
    </citation>
    <scope>NUCLEOTIDE SEQUENCE [LARGE SCALE GENOMIC DNA]</scope>
</reference>
<feature type="transmembrane region" description="Helical" evidence="6">
    <location>
        <begin position="74"/>
        <end position="93"/>
    </location>
</feature>